<protein>
    <submittedName>
        <fullName evidence="7">Integrase</fullName>
    </submittedName>
</protein>
<dbReference type="InterPro" id="IPR013762">
    <property type="entry name" value="Integrase-like_cat_sf"/>
</dbReference>
<dbReference type="Gene3D" id="1.10.150.130">
    <property type="match status" value="1"/>
</dbReference>
<dbReference type="PANTHER" id="PTHR30349:SF90">
    <property type="entry name" value="TYROSINE RECOMBINASE XERD"/>
    <property type="match status" value="1"/>
</dbReference>
<dbReference type="Pfam" id="PF00589">
    <property type="entry name" value="Phage_integrase"/>
    <property type="match status" value="1"/>
</dbReference>
<dbReference type="Gene3D" id="1.10.443.10">
    <property type="entry name" value="Intergrase catalytic core"/>
    <property type="match status" value="1"/>
</dbReference>
<keyword evidence="1" id="KW-0229">DNA integration</keyword>
<gene>
    <name evidence="7" type="ORF">C2L64_47345</name>
</gene>
<feature type="domain" description="Core-binding (CB)" evidence="6">
    <location>
        <begin position="22"/>
        <end position="107"/>
    </location>
</feature>
<dbReference type="PANTHER" id="PTHR30349">
    <property type="entry name" value="PHAGE INTEGRASE-RELATED"/>
    <property type="match status" value="1"/>
</dbReference>
<evidence type="ECO:0000313" key="7">
    <source>
        <dbReference type="EMBL" id="AUT75886.1"/>
    </source>
</evidence>
<name>A0AAN1JL56_9BURK</name>
<dbReference type="EMBL" id="CP026108">
    <property type="protein sequence ID" value="AUT75886.1"/>
    <property type="molecule type" value="Genomic_DNA"/>
</dbReference>
<dbReference type="PROSITE" id="PS51900">
    <property type="entry name" value="CB"/>
    <property type="match status" value="1"/>
</dbReference>
<evidence type="ECO:0000256" key="1">
    <source>
        <dbReference type="ARBA" id="ARBA00022908"/>
    </source>
</evidence>
<dbReference type="PROSITE" id="PS51898">
    <property type="entry name" value="TYR_RECOMBINASE"/>
    <property type="match status" value="1"/>
</dbReference>
<evidence type="ECO:0000313" key="8">
    <source>
        <dbReference type="Proteomes" id="UP000236649"/>
    </source>
</evidence>
<feature type="domain" description="Tyr recombinase" evidence="5">
    <location>
        <begin position="130"/>
        <end position="315"/>
    </location>
</feature>
<dbReference type="InterPro" id="IPR044068">
    <property type="entry name" value="CB"/>
</dbReference>
<dbReference type="Pfam" id="PF02899">
    <property type="entry name" value="Phage_int_SAM_1"/>
    <property type="match status" value="1"/>
</dbReference>
<dbReference type="Proteomes" id="UP000236649">
    <property type="component" value="Chromosome 4"/>
</dbReference>
<keyword evidence="2 4" id="KW-0238">DNA-binding</keyword>
<dbReference type="GO" id="GO:0003677">
    <property type="term" value="F:DNA binding"/>
    <property type="evidence" value="ECO:0007669"/>
    <property type="project" value="UniProtKB-UniRule"/>
</dbReference>
<accession>A0AAN1JL56</accession>
<dbReference type="CDD" id="cd01188">
    <property type="entry name" value="INT_RitA_C_like"/>
    <property type="match status" value="1"/>
</dbReference>
<evidence type="ECO:0000259" key="6">
    <source>
        <dbReference type="PROSITE" id="PS51900"/>
    </source>
</evidence>
<dbReference type="KEGG" id="phs:C2L64_47345"/>
<dbReference type="InterPro" id="IPR011010">
    <property type="entry name" value="DNA_brk_join_enz"/>
</dbReference>
<dbReference type="SUPFAM" id="SSF56349">
    <property type="entry name" value="DNA breaking-rejoining enzymes"/>
    <property type="match status" value="1"/>
</dbReference>
<keyword evidence="3" id="KW-0233">DNA recombination</keyword>
<dbReference type="GO" id="GO:0015074">
    <property type="term" value="P:DNA integration"/>
    <property type="evidence" value="ECO:0007669"/>
    <property type="project" value="UniProtKB-KW"/>
</dbReference>
<dbReference type="InterPro" id="IPR002104">
    <property type="entry name" value="Integrase_catalytic"/>
</dbReference>
<reference evidence="7 8" key="1">
    <citation type="submission" date="2018-01" db="EMBL/GenBank/DDBJ databases">
        <title>Species boundaries and ecological features among Paraburkholderia terrae DSMZ17804T, P. hospita DSMZ17164T and P. caribensis DSMZ13236T.</title>
        <authorList>
            <person name="Pratama A.A."/>
        </authorList>
    </citation>
    <scope>NUCLEOTIDE SEQUENCE [LARGE SCALE GENOMIC DNA]</scope>
    <source>
        <strain evidence="7 8">DSM 17164</strain>
    </source>
</reference>
<dbReference type="InterPro" id="IPR004107">
    <property type="entry name" value="Integrase_SAM-like_N"/>
</dbReference>
<evidence type="ECO:0000256" key="2">
    <source>
        <dbReference type="ARBA" id="ARBA00023125"/>
    </source>
</evidence>
<dbReference type="InterPro" id="IPR010998">
    <property type="entry name" value="Integrase_recombinase_N"/>
</dbReference>
<evidence type="ECO:0000256" key="4">
    <source>
        <dbReference type="PROSITE-ProRule" id="PRU01248"/>
    </source>
</evidence>
<dbReference type="InterPro" id="IPR050090">
    <property type="entry name" value="Tyrosine_recombinase_XerCD"/>
</dbReference>
<dbReference type="AlphaFoldDB" id="A0AAN1JL56"/>
<dbReference type="GO" id="GO:0006310">
    <property type="term" value="P:DNA recombination"/>
    <property type="evidence" value="ECO:0007669"/>
    <property type="project" value="UniProtKB-KW"/>
</dbReference>
<sequence>MVAGKEKIMTQSELARGKEGSARAAEFLSEFDAYLGTAKGLAEGTRRKYGRFVQGFLDGWCGDSPPNWQDLSIEDLRAYLHHELSNKRRRPSNSPIVALRAMLRFLAVRGLVPPGLEETLPRIRRWRHAALPANLSVDDVEQLIKCASDAATFQPLRNTAIMLLLARTGMRAAEVVHLRLDDVDWAGGIIHIRGAKSRRDRDLPLLRDVGRALLAYIKRERPPSSYREIFLQSVAPARPFMDSSAISKIVRRALNRAGIAPARGAAHLLRHTAATAMLTRGASFKNIADVLGHQSLQSTATYAKLDLPSLSRIAMPWPGDRS</sequence>
<evidence type="ECO:0000259" key="5">
    <source>
        <dbReference type="PROSITE" id="PS51898"/>
    </source>
</evidence>
<evidence type="ECO:0000256" key="3">
    <source>
        <dbReference type="ARBA" id="ARBA00023172"/>
    </source>
</evidence>
<organism evidence="7 8">
    <name type="scientific">Paraburkholderia hospita</name>
    <dbReference type="NCBI Taxonomy" id="169430"/>
    <lineage>
        <taxon>Bacteria</taxon>
        <taxon>Pseudomonadati</taxon>
        <taxon>Pseudomonadota</taxon>
        <taxon>Betaproteobacteria</taxon>
        <taxon>Burkholderiales</taxon>
        <taxon>Burkholderiaceae</taxon>
        <taxon>Paraburkholderia</taxon>
    </lineage>
</organism>
<proteinExistence type="predicted"/>